<feature type="domain" description="HTH CENPB-type" evidence="7">
    <location>
        <begin position="66"/>
        <end position="139"/>
    </location>
</feature>
<dbReference type="OrthoDB" id="10060191at2759"/>
<dbReference type="PROSITE" id="PS50960">
    <property type="entry name" value="HTH_PSQ"/>
    <property type="match status" value="1"/>
</dbReference>
<dbReference type="GO" id="GO:0003677">
    <property type="term" value="F:DNA binding"/>
    <property type="evidence" value="ECO:0007669"/>
    <property type="project" value="UniProtKB-UniRule"/>
</dbReference>
<comment type="caution">
    <text evidence="8">The sequence shown here is derived from an EMBL/GenBank/DDBJ whole genome shotgun (WGS) entry which is preliminary data.</text>
</comment>
<keyword evidence="4 5" id="KW-0539">Nucleus</keyword>
<dbReference type="AlphaFoldDB" id="A0A7J7JG24"/>
<evidence type="ECO:0000313" key="8">
    <source>
        <dbReference type="EMBL" id="KAF6025272.1"/>
    </source>
</evidence>
<dbReference type="InterPro" id="IPR009057">
    <property type="entry name" value="Homeodomain-like_sf"/>
</dbReference>
<dbReference type="Proteomes" id="UP000593567">
    <property type="component" value="Unassembled WGS sequence"/>
</dbReference>
<reference evidence="8" key="1">
    <citation type="submission" date="2020-06" db="EMBL/GenBank/DDBJ databases">
        <title>Draft genome of Bugula neritina, a colonial animal packing powerful symbionts and potential medicines.</title>
        <authorList>
            <person name="Rayko M."/>
        </authorList>
    </citation>
    <scope>NUCLEOTIDE SEQUENCE [LARGE SCALE GENOMIC DNA]</scope>
    <source>
        <strain evidence="8">Kwan_BN1</strain>
    </source>
</reference>
<dbReference type="Pfam" id="PF03184">
    <property type="entry name" value="DDE_1"/>
    <property type="match status" value="1"/>
</dbReference>
<dbReference type="InterPro" id="IPR036388">
    <property type="entry name" value="WH-like_DNA-bd_sf"/>
</dbReference>
<evidence type="ECO:0000256" key="3">
    <source>
        <dbReference type="ARBA" id="ARBA00023125"/>
    </source>
</evidence>
<dbReference type="InterPro" id="IPR004875">
    <property type="entry name" value="DDE_SF_endonuclease_dom"/>
</dbReference>
<sequence>MPKRKLIQYTLEEKFTAVRRIRNGERQCAVSRDMGVHEATLRGWLRDEGKLRAFADDIELSQGLAKRKRVRTTRNPHLDAAVFDWTMQMKNAGVPLSGPVIKSQALLFNQQTTDDTAPFQASNGWLQKFQKRHSLQSFSLHDEGASIDKKDADEHISQCYHLIQEGGYTVDQVYKADETGLHWRQPPRKIISPRSSHIQDFNEQNERLTVLVCTNRSGSHQLKPLVIGKYRSPQCFHHVKVDCLPVVYDHSIKGINDSNNFGKLVPQIIRPSCQGSFGREATGG</sequence>
<dbReference type="InterPro" id="IPR050863">
    <property type="entry name" value="CenT-Element_Derived"/>
</dbReference>
<dbReference type="PANTHER" id="PTHR19303:SF56">
    <property type="entry name" value="TIGGER TRANSPOSABLE ELEMENT-DERIVED PROTEIN 5"/>
    <property type="match status" value="1"/>
</dbReference>
<evidence type="ECO:0000259" key="7">
    <source>
        <dbReference type="PROSITE" id="PS51253"/>
    </source>
</evidence>
<comment type="subcellular location">
    <subcellularLocation>
        <location evidence="1 5">Nucleus</location>
    </subcellularLocation>
</comment>
<dbReference type="EMBL" id="VXIV02002478">
    <property type="protein sequence ID" value="KAF6025272.1"/>
    <property type="molecule type" value="Genomic_DNA"/>
</dbReference>
<feature type="domain" description="HTH psq-type" evidence="6">
    <location>
        <begin position="1"/>
        <end position="51"/>
    </location>
</feature>
<dbReference type="PROSITE" id="PS51253">
    <property type="entry name" value="HTH_CENPB"/>
    <property type="match status" value="1"/>
</dbReference>
<proteinExistence type="inferred from homology"/>
<dbReference type="Pfam" id="PF03221">
    <property type="entry name" value="HTH_Tnp_Tc5"/>
    <property type="match status" value="1"/>
</dbReference>
<accession>A0A7J7JG24</accession>
<evidence type="ECO:0000313" key="9">
    <source>
        <dbReference type="Proteomes" id="UP000593567"/>
    </source>
</evidence>
<evidence type="ECO:0000256" key="2">
    <source>
        <dbReference type="ARBA" id="ARBA00010881"/>
    </source>
</evidence>
<keyword evidence="9" id="KW-1185">Reference proteome</keyword>
<dbReference type="InterPro" id="IPR006600">
    <property type="entry name" value="HTH_CenpB_DNA-bd_dom"/>
</dbReference>
<gene>
    <name evidence="8" type="ORF">EB796_016418</name>
</gene>
<dbReference type="Gene3D" id="1.10.10.60">
    <property type="entry name" value="Homeodomain-like"/>
    <property type="match status" value="1"/>
</dbReference>
<dbReference type="SMART" id="SM00674">
    <property type="entry name" value="CENPB"/>
    <property type="match status" value="1"/>
</dbReference>
<name>A0A7J7JG24_BUGNE</name>
<dbReference type="Gene3D" id="1.10.10.10">
    <property type="entry name" value="Winged helix-like DNA-binding domain superfamily/Winged helix DNA-binding domain"/>
    <property type="match status" value="1"/>
</dbReference>
<organism evidence="8 9">
    <name type="scientific">Bugula neritina</name>
    <name type="common">Brown bryozoan</name>
    <name type="synonym">Sertularia neritina</name>
    <dbReference type="NCBI Taxonomy" id="10212"/>
    <lineage>
        <taxon>Eukaryota</taxon>
        <taxon>Metazoa</taxon>
        <taxon>Spiralia</taxon>
        <taxon>Lophotrochozoa</taxon>
        <taxon>Bryozoa</taxon>
        <taxon>Gymnolaemata</taxon>
        <taxon>Cheilostomatida</taxon>
        <taxon>Flustrina</taxon>
        <taxon>Buguloidea</taxon>
        <taxon>Bugulidae</taxon>
        <taxon>Bugula</taxon>
    </lineage>
</organism>
<dbReference type="Pfam" id="PF04218">
    <property type="entry name" value="CENP-B_N"/>
    <property type="match status" value="1"/>
</dbReference>
<dbReference type="GO" id="GO:0005634">
    <property type="term" value="C:nucleus"/>
    <property type="evidence" value="ECO:0007669"/>
    <property type="project" value="UniProtKB-SubCell"/>
</dbReference>
<keyword evidence="3 5" id="KW-0238">DNA-binding</keyword>
<feature type="DNA-binding region" description="H-T-H motif" evidence="5">
    <location>
        <begin position="27"/>
        <end position="47"/>
    </location>
</feature>
<dbReference type="PANTHER" id="PTHR19303">
    <property type="entry name" value="TRANSPOSON"/>
    <property type="match status" value="1"/>
</dbReference>
<comment type="similarity">
    <text evidence="2">Belongs to the tigger transposable element derived protein family.</text>
</comment>
<evidence type="ECO:0000256" key="4">
    <source>
        <dbReference type="ARBA" id="ARBA00023242"/>
    </source>
</evidence>
<dbReference type="InterPro" id="IPR007889">
    <property type="entry name" value="HTH_Psq"/>
</dbReference>
<dbReference type="SUPFAM" id="SSF46689">
    <property type="entry name" value="Homeodomain-like"/>
    <property type="match status" value="2"/>
</dbReference>
<evidence type="ECO:0000256" key="5">
    <source>
        <dbReference type="PROSITE-ProRule" id="PRU00320"/>
    </source>
</evidence>
<evidence type="ECO:0000256" key="1">
    <source>
        <dbReference type="ARBA" id="ARBA00004123"/>
    </source>
</evidence>
<protein>
    <submittedName>
        <fullName evidence="8">TIGD5</fullName>
    </submittedName>
</protein>
<evidence type="ECO:0000259" key="6">
    <source>
        <dbReference type="PROSITE" id="PS50960"/>
    </source>
</evidence>